<reference evidence="4" key="1">
    <citation type="submission" date="2015-01" db="EMBL/GenBank/DDBJ databases">
        <authorList>
            <person name="MANFREDI Pablo"/>
        </authorList>
    </citation>
    <scope>NUCLEOTIDE SEQUENCE [LARGE SCALE GENOMIC DNA]</scope>
    <source>
        <strain evidence="4">Ccyn2B</strain>
    </source>
</reference>
<dbReference type="InterPro" id="IPR001296">
    <property type="entry name" value="Glyco_trans_1"/>
</dbReference>
<organism evidence="3 4">
    <name type="scientific">Capnocytophaga cynodegmi</name>
    <dbReference type="NCBI Taxonomy" id="28189"/>
    <lineage>
        <taxon>Bacteria</taxon>
        <taxon>Pseudomonadati</taxon>
        <taxon>Bacteroidota</taxon>
        <taxon>Flavobacteriia</taxon>
        <taxon>Flavobacteriales</taxon>
        <taxon>Flavobacteriaceae</taxon>
        <taxon>Capnocytophaga</taxon>
    </lineage>
</organism>
<dbReference type="AlphaFoldDB" id="A0A0B7H6X5"/>
<feature type="domain" description="Glycosyl transferase family 1" evidence="2">
    <location>
        <begin position="174"/>
        <end position="315"/>
    </location>
</feature>
<dbReference type="CDD" id="cd03809">
    <property type="entry name" value="GT4_MtfB-like"/>
    <property type="match status" value="1"/>
</dbReference>
<keyword evidence="1" id="KW-0808">Transferase</keyword>
<dbReference type="GO" id="GO:0016757">
    <property type="term" value="F:glycosyltransferase activity"/>
    <property type="evidence" value="ECO:0007669"/>
    <property type="project" value="InterPro"/>
</dbReference>
<evidence type="ECO:0000313" key="3">
    <source>
        <dbReference type="EMBL" id="CEN33393.1"/>
    </source>
</evidence>
<name>A0A0B7H6X5_9FLAO</name>
<dbReference type="PANTHER" id="PTHR46401">
    <property type="entry name" value="GLYCOSYLTRANSFERASE WBBK-RELATED"/>
    <property type="match status" value="1"/>
</dbReference>
<dbReference type="Pfam" id="PF00534">
    <property type="entry name" value="Glycos_transf_1"/>
    <property type="match status" value="1"/>
</dbReference>
<gene>
    <name evidence="3" type="ORF">CCYN2B_160057</name>
</gene>
<evidence type="ECO:0000313" key="4">
    <source>
        <dbReference type="Proteomes" id="UP000038055"/>
    </source>
</evidence>
<dbReference type="RefSeq" id="WP_041990862.1">
    <property type="nucleotide sequence ID" value="NZ_CDOD01000008.1"/>
</dbReference>
<dbReference type="eggNOG" id="COG0297">
    <property type="taxonomic scope" value="Bacteria"/>
</dbReference>
<dbReference type="STRING" id="28189.CCYN74_30105"/>
<dbReference type="PANTHER" id="PTHR46401:SF2">
    <property type="entry name" value="GLYCOSYLTRANSFERASE WBBK-RELATED"/>
    <property type="match status" value="1"/>
</dbReference>
<dbReference type="Proteomes" id="UP000038055">
    <property type="component" value="Unassembled WGS sequence"/>
</dbReference>
<dbReference type="Gene3D" id="3.40.50.2000">
    <property type="entry name" value="Glycogen Phosphorylase B"/>
    <property type="match status" value="2"/>
</dbReference>
<protein>
    <recommendedName>
        <fullName evidence="2">Glycosyl transferase family 1 domain-containing protein</fullName>
    </recommendedName>
</protein>
<evidence type="ECO:0000259" key="2">
    <source>
        <dbReference type="Pfam" id="PF00534"/>
    </source>
</evidence>
<sequence length="358" mass="42287">MILIDLERLRYPNSGLANVFRNIAKGIETQNKPFEVYYFGPEDELAKYINRNNIVPYRKWHKYFENFSQNFQLIHISNQGTPHFRKNYTNTIKILTLHDLNFLYENLTEAKKKRIYNRINKSFEAVDYLVCISNFVKDDFLKNKHLFNFKKLKGVSVIYNGIELPESRTYELGKYNFLKNKKYILNIGVLFEKKNQKSLIEMLPYIEEDFVSISSEEKEPYTSELKERIKQLGMENRVHFLKNVSEEEKYAIIQNCRALCHPSIAEGFGIPPIEAMAFGKPVFLSNKTSLPEIGGSLAFYFDNFNPKEMVETYKKGIDTFSQNPNDFSEKIKLWAKQFDYQIMAKKYLDLYKKVLEDN</sequence>
<keyword evidence="4" id="KW-1185">Reference proteome</keyword>
<proteinExistence type="predicted"/>
<dbReference type="SUPFAM" id="SSF53756">
    <property type="entry name" value="UDP-Glycosyltransferase/glycogen phosphorylase"/>
    <property type="match status" value="1"/>
</dbReference>
<dbReference type="EMBL" id="CDOD01000008">
    <property type="protein sequence ID" value="CEN33393.1"/>
    <property type="molecule type" value="Genomic_DNA"/>
</dbReference>
<accession>A0A0B7H6X5</accession>
<evidence type="ECO:0000256" key="1">
    <source>
        <dbReference type="ARBA" id="ARBA00022679"/>
    </source>
</evidence>